<dbReference type="SUPFAM" id="SSF88946">
    <property type="entry name" value="Sigma2 domain of RNA polymerase sigma factors"/>
    <property type="match status" value="1"/>
</dbReference>
<keyword evidence="8" id="KW-1185">Reference proteome</keyword>
<dbReference type="Proteomes" id="UP000322699">
    <property type="component" value="Unassembled WGS sequence"/>
</dbReference>
<dbReference type="EMBL" id="VRLW01000001">
    <property type="protein sequence ID" value="KAA1260658.1"/>
    <property type="molecule type" value="Genomic_DNA"/>
</dbReference>
<dbReference type="PANTHER" id="PTHR43133">
    <property type="entry name" value="RNA POLYMERASE ECF-TYPE SIGMA FACTO"/>
    <property type="match status" value="1"/>
</dbReference>
<feature type="domain" description="RNA polymerase sigma factor 70 region 4 type 2" evidence="6">
    <location>
        <begin position="109"/>
        <end position="157"/>
    </location>
</feature>
<sequence length="172" mass="19330">MSLSPDVLSELIQRHWGPLMAWVGTQSSNVDGSNAESLMVEDVVQQAFIKLASLDHVPENVVAWLYVVSRNEARNQQLSNGRRRRRHSRVASDESVSDESVWASAEAVELAETLSQLPDDLRRVVVARIWSDLTFDEIASLLNCSKATVWRRYETALTLLRKTYGVSCATKN</sequence>
<comment type="caution">
    <text evidence="7">The sequence shown here is derived from an EMBL/GenBank/DDBJ whole genome shotgun (WGS) entry which is preliminary data.</text>
</comment>
<proteinExistence type="inferred from homology"/>
<accession>A0A5B1CHI9</accession>
<evidence type="ECO:0000313" key="8">
    <source>
        <dbReference type="Proteomes" id="UP000322699"/>
    </source>
</evidence>
<dbReference type="InterPro" id="IPR036388">
    <property type="entry name" value="WH-like_DNA-bd_sf"/>
</dbReference>
<evidence type="ECO:0000256" key="4">
    <source>
        <dbReference type="ARBA" id="ARBA00023125"/>
    </source>
</evidence>
<dbReference type="Gene3D" id="1.10.10.10">
    <property type="entry name" value="Winged helix-like DNA-binding domain superfamily/Winged helix DNA-binding domain"/>
    <property type="match status" value="1"/>
</dbReference>
<dbReference type="InterPro" id="IPR013324">
    <property type="entry name" value="RNA_pol_sigma_r3/r4-like"/>
</dbReference>
<gene>
    <name evidence="7" type="primary">rpoE_2</name>
    <name evidence="7" type="ORF">LF1_31980</name>
</gene>
<evidence type="ECO:0000256" key="1">
    <source>
        <dbReference type="ARBA" id="ARBA00010641"/>
    </source>
</evidence>
<evidence type="ECO:0000259" key="6">
    <source>
        <dbReference type="Pfam" id="PF08281"/>
    </source>
</evidence>
<comment type="similarity">
    <text evidence="1">Belongs to the sigma-70 factor family. ECF subfamily.</text>
</comment>
<dbReference type="AlphaFoldDB" id="A0A5B1CHI9"/>
<dbReference type="OrthoDB" id="289887at2"/>
<organism evidence="7 8">
    <name type="scientific">Rubripirellula obstinata</name>
    <dbReference type="NCBI Taxonomy" id="406547"/>
    <lineage>
        <taxon>Bacteria</taxon>
        <taxon>Pseudomonadati</taxon>
        <taxon>Planctomycetota</taxon>
        <taxon>Planctomycetia</taxon>
        <taxon>Pirellulales</taxon>
        <taxon>Pirellulaceae</taxon>
        <taxon>Rubripirellula</taxon>
    </lineage>
</organism>
<name>A0A5B1CHI9_9BACT</name>
<dbReference type="RefSeq" id="WP_149752831.1">
    <property type="nucleotide sequence ID" value="NZ_LWSK01000103.1"/>
</dbReference>
<dbReference type="GO" id="GO:0003677">
    <property type="term" value="F:DNA binding"/>
    <property type="evidence" value="ECO:0007669"/>
    <property type="project" value="UniProtKB-KW"/>
</dbReference>
<evidence type="ECO:0000256" key="5">
    <source>
        <dbReference type="ARBA" id="ARBA00023163"/>
    </source>
</evidence>
<dbReference type="SUPFAM" id="SSF88659">
    <property type="entry name" value="Sigma3 and sigma4 domains of RNA polymerase sigma factors"/>
    <property type="match status" value="1"/>
</dbReference>
<dbReference type="NCBIfam" id="TIGR02937">
    <property type="entry name" value="sigma70-ECF"/>
    <property type="match status" value="1"/>
</dbReference>
<dbReference type="PANTHER" id="PTHR43133:SF52">
    <property type="entry name" value="ECF RNA POLYMERASE SIGMA FACTOR SIGL"/>
    <property type="match status" value="1"/>
</dbReference>
<evidence type="ECO:0000256" key="3">
    <source>
        <dbReference type="ARBA" id="ARBA00023082"/>
    </source>
</evidence>
<keyword evidence="4" id="KW-0238">DNA-binding</keyword>
<dbReference type="GO" id="GO:0016987">
    <property type="term" value="F:sigma factor activity"/>
    <property type="evidence" value="ECO:0007669"/>
    <property type="project" value="UniProtKB-KW"/>
</dbReference>
<dbReference type="GO" id="GO:0006352">
    <property type="term" value="P:DNA-templated transcription initiation"/>
    <property type="evidence" value="ECO:0007669"/>
    <property type="project" value="InterPro"/>
</dbReference>
<keyword evidence="3" id="KW-0731">Sigma factor</keyword>
<evidence type="ECO:0000313" key="7">
    <source>
        <dbReference type="EMBL" id="KAA1260658.1"/>
    </source>
</evidence>
<keyword evidence="5" id="KW-0804">Transcription</keyword>
<keyword evidence="2" id="KW-0805">Transcription regulation</keyword>
<dbReference type="InterPro" id="IPR013325">
    <property type="entry name" value="RNA_pol_sigma_r2"/>
</dbReference>
<dbReference type="InterPro" id="IPR014284">
    <property type="entry name" value="RNA_pol_sigma-70_dom"/>
</dbReference>
<reference evidence="7 8" key="1">
    <citation type="submission" date="2019-08" db="EMBL/GenBank/DDBJ databases">
        <title>Deep-cultivation of Planctomycetes and their phenomic and genomic characterization uncovers novel biology.</title>
        <authorList>
            <person name="Wiegand S."/>
            <person name="Jogler M."/>
            <person name="Boedeker C."/>
            <person name="Pinto D."/>
            <person name="Vollmers J."/>
            <person name="Rivas-Marin E."/>
            <person name="Kohn T."/>
            <person name="Peeters S.H."/>
            <person name="Heuer A."/>
            <person name="Rast P."/>
            <person name="Oberbeckmann S."/>
            <person name="Bunk B."/>
            <person name="Jeske O."/>
            <person name="Meyerdierks A."/>
            <person name="Storesund J.E."/>
            <person name="Kallscheuer N."/>
            <person name="Luecker S."/>
            <person name="Lage O.M."/>
            <person name="Pohl T."/>
            <person name="Merkel B.J."/>
            <person name="Hornburger P."/>
            <person name="Mueller R.-W."/>
            <person name="Bruemmer F."/>
            <person name="Labrenz M."/>
            <person name="Spormann A.M."/>
            <person name="Op Den Camp H."/>
            <person name="Overmann J."/>
            <person name="Amann R."/>
            <person name="Jetten M.S.M."/>
            <person name="Mascher T."/>
            <person name="Medema M.H."/>
            <person name="Devos D.P."/>
            <person name="Kaster A.-K."/>
            <person name="Ovreas L."/>
            <person name="Rohde M."/>
            <person name="Galperin M.Y."/>
            <person name="Jogler C."/>
        </authorList>
    </citation>
    <scope>NUCLEOTIDE SEQUENCE [LARGE SCALE GENOMIC DNA]</scope>
    <source>
        <strain evidence="7 8">LF1</strain>
    </source>
</reference>
<dbReference type="InterPro" id="IPR013249">
    <property type="entry name" value="RNA_pol_sigma70_r4_t2"/>
</dbReference>
<dbReference type="Pfam" id="PF08281">
    <property type="entry name" value="Sigma70_r4_2"/>
    <property type="match status" value="1"/>
</dbReference>
<dbReference type="InterPro" id="IPR039425">
    <property type="entry name" value="RNA_pol_sigma-70-like"/>
</dbReference>
<dbReference type="Gene3D" id="1.10.1740.10">
    <property type="match status" value="1"/>
</dbReference>
<evidence type="ECO:0000256" key="2">
    <source>
        <dbReference type="ARBA" id="ARBA00023015"/>
    </source>
</evidence>
<protein>
    <submittedName>
        <fullName evidence="7">ECF RNA polymerase sigma-E factor</fullName>
    </submittedName>
</protein>
<dbReference type="CDD" id="cd06171">
    <property type="entry name" value="Sigma70_r4"/>
    <property type="match status" value="1"/>
</dbReference>